<gene>
    <name evidence="1" type="ORF">RM780_09480</name>
</gene>
<sequence length="63" mass="6130">MTVTLSLALVFGVLVAGLLRFRAVGLGAAAACGLFGFYLADTGAATTINQTVDALAGALSGLG</sequence>
<dbReference type="RefSeq" id="WP_311630134.1">
    <property type="nucleotide sequence ID" value="NZ_JAVREN010000010.1"/>
</dbReference>
<proteinExistence type="predicted"/>
<accession>A0ABU2L789</accession>
<dbReference type="EMBL" id="JAVREN010000010">
    <property type="protein sequence ID" value="MDT0307192.1"/>
    <property type="molecule type" value="Genomic_DNA"/>
</dbReference>
<dbReference type="Proteomes" id="UP001183388">
    <property type="component" value="Unassembled WGS sequence"/>
</dbReference>
<organism evidence="1 2">
    <name type="scientific">Streptomyces boetiae</name>
    <dbReference type="NCBI Taxonomy" id="3075541"/>
    <lineage>
        <taxon>Bacteria</taxon>
        <taxon>Bacillati</taxon>
        <taxon>Actinomycetota</taxon>
        <taxon>Actinomycetes</taxon>
        <taxon>Kitasatosporales</taxon>
        <taxon>Streptomycetaceae</taxon>
        <taxon>Streptomyces</taxon>
    </lineage>
</organism>
<comment type="caution">
    <text evidence="1">The sequence shown here is derived from an EMBL/GenBank/DDBJ whole genome shotgun (WGS) entry which is preliminary data.</text>
</comment>
<evidence type="ECO:0000313" key="1">
    <source>
        <dbReference type="EMBL" id="MDT0307192.1"/>
    </source>
</evidence>
<keyword evidence="2" id="KW-1185">Reference proteome</keyword>
<evidence type="ECO:0000313" key="2">
    <source>
        <dbReference type="Proteomes" id="UP001183388"/>
    </source>
</evidence>
<protein>
    <submittedName>
        <fullName evidence="1">Uncharacterized protein</fullName>
    </submittedName>
</protein>
<reference evidence="2" key="1">
    <citation type="submission" date="2023-07" db="EMBL/GenBank/DDBJ databases">
        <title>30 novel species of actinomycetes from the DSMZ collection.</title>
        <authorList>
            <person name="Nouioui I."/>
        </authorList>
    </citation>
    <scope>NUCLEOTIDE SEQUENCE [LARGE SCALE GENOMIC DNA]</scope>
    <source>
        <strain evidence="2">DSM 44917</strain>
    </source>
</reference>
<name>A0ABU2L789_9ACTN</name>